<comment type="similarity">
    <text evidence="1">Belongs to the pseudomonas-type ThrB family.</text>
</comment>
<sequence length="305" mass="34376">MAYTDVSREQATELLNAAGLTGLESISPLAGGWANSNYLLTLEDETKLVLKVWDERPPSDIEPMIEHTVWLADNGIPTPVPLPFEKGSRMVVKNGAAWILMPYIEEGWLPCDPTSLAALGKVQARLHEIPHPPKIQSSYSMGFDHWRLMIEVAKKQDEITDFIELLTHEVTDLQSKIPEHLPCGVIHGDLFPDNVLGANGEVSAILDFEEICLGPKAFDLVMSFVGFGWHEGEPVASRWTALLAGYESERALEEREREALSDLHRYATLSIAAWRYWKFVMTMPPNEHTARYLEMVERLDKPLPF</sequence>
<keyword evidence="3" id="KW-0808">Transferase</keyword>
<dbReference type="EMBL" id="KF900569">
    <property type="protein sequence ID" value="AIE99673.1"/>
    <property type="molecule type" value="Genomic_DNA"/>
</dbReference>
<dbReference type="EC" id="2.7.1.39" evidence="3"/>
<dbReference type="GO" id="GO:0004413">
    <property type="term" value="F:homoserine kinase activity"/>
    <property type="evidence" value="ECO:0007669"/>
    <property type="project" value="UniProtKB-EC"/>
</dbReference>
<gene>
    <name evidence="3" type="primary">thrB2</name>
</gene>
<dbReference type="InterPro" id="IPR011009">
    <property type="entry name" value="Kinase-like_dom_sf"/>
</dbReference>
<dbReference type="InterPro" id="IPR002575">
    <property type="entry name" value="Aminoglycoside_PTrfase"/>
</dbReference>
<dbReference type="Gene3D" id="3.90.1200.10">
    <property type="match status" value="1"/>
</dbReference>
<evidence type="ECO:0000259" key="2">
    <source>
        <dbReference type="Pfam" id="PF01636"/>
    </source>
</evidence>
<proteinExistence type="inferred from homology"/>
<protein>
    <submittedName>
        <fullName evidence="3">Putative homoserine kinase type II (ThrB2)</fullName>
        <ecNumber evidence="3">2.7.1.39</ecNumber>
    </submittedName>
</protein>
<dbReference type="InterPro" id="IPR050249">
    <property type="entry name" value="Pseudomonas-type_ThrB"/>
</dbReference>
<dbReference type="SUPFAM" id="SSF56112">
    <property type="entry name" value="Protein kinase-like (PK-like)"/>
    <property type="match status" value="1"/>
</dbReference>
<reference evidence="3" key="1">
    <citation type="journal article" date="2014" name="Genome Biol. Evol.">
        <title>Pangenome evidence for extensive interdomain horizontal transfer affecting lineage core and shell genes in uncultured planktonic thaumarchaeota and euryarchaeota.</title>
        <authorList>
            <person name="Deschamps P."/>
            <person name="Zivanovic Y."/>
            <person name="Moreira D."/>
            <person name="Rodriguez-Valera F."/>
            <person name="Lopez-Garcia P."/>
        </authorList>
    </citation>
    <scope>NUCLEOTIDE SEQUENCE</scope>
</reference>
<dbReference type="PANTHER" id="PTHR21064">
    <property type="entry name" value="AMINOGLYCOSIDE PHOSPHOTRANSFERASE DOMAIN-CONTAINING PROTEIN-RELATED"/>
    <property type="match status" value="1"/>
</dbReference>
<name>A0A075G7U8_9EURY</name>
<accession>A0A075G7U8</accession>
<organism evidence="3">
    <name type="scientific">uncultured marine group II/III euryarchaeote KM3_115_D04</name>
    <dbReference type="NCBI Taxonomy" id="1457855"/>
    <lineage>
        <taxon>Archaea</taxon>
        <taxon>Methanobacteriati</taxon>
        <taxon>Methanobacteriota</taxon>
        <taxon>environmental samples</taxon>
    </lineage>
</organism>
<dbReference type="PANTHER" id="PTHR21064:SF6">
    <property type="entry name" value="AMINOGLYCOSIDE PHOSPHOTRANSFERASE DOMAIN-CONTAINING PROTEIN"/>
    <property type="match status" value="1"/>
</dbReference>
<feature type="domain" description="Aminoglycoside phosphotransferase" evidence="2">
    <location>
        <begin position="26"/>
        <end position="252"/>
    </location>
</feature>
<keyword evidence="3" id="KW-0418">Kinase</keyword>
<dbReference type="AlphaFoldDB" id="A0A075G7U8"/>
<dbReference type="Pfam" id="PF01636">
    <property type="entry name" value="APH"/>
    <property type="match status" value="1"/>
</dbReference>
<evidence type="ECO:0000256" key="1">
    <source>
        <dbReference type="ARBA" id="ARBA00038240"/>
    </source>
</evidence>
<evidence type="ECO:0000313" key="3">
    <source>
        <dbReference type="EMBL" id="AIE99673.1"/>
    </source>
</evidence>
<dbReference type="Gene3D" id="3.30.200.20">
    <property type="entry name" value="Phosphorylase Kinase, domain 1"/>
    <property type="match status" value="1"/>
</dbReference>